<proteinExistence type="inferred from homology"/>
<evidence type="ECO:0000256" key="5">
    <source>
        <dbReference type="RuleBase" id="RU363099"/>
    </source>
</evidence>
<keyword evidence="4" id="KW-0430">Lectin</keyword>
<comment type="subcellular location">
    <subcellularLocation>
        <location evidence="5">Secreted</location>
        <location evidence="5">Extracellular space</location>
        <location evidence="5">Apoplast</location>
    </subcellularLocation>
</comment>
<dbReference type="PANTHER" id="PTHR46506">
    <property type="entry name" value="OS05G0143600 PROTEIN"/>
    <property type="match status" value="1"/>
</dbReference>
<dbReference type="InterPro" id="IPR004265">
    <property type="entry name" value="Dirigent"/>
</dbReference>
<dbReference type="SUPFAM" id="SSF51101">
    <property type="entry name" value="Mannose-binding lectins"/>
    <property type="match status" value="1"/>
</dbReference>
<comment type="similarity">
    <text evidence="1 5">Belongs to the plant dirigent protein family.</text>
</comment>
<evidence type="ECO:0000256" key="1">
    <source>
        <dbReference type="ARBA" id="ARBA00010746"/>
    </source>
</evidence>
<protein>
    <recommendedName>
        <fullName evidence="5">Dirigent protein</fullName>
    </recommendedName>
</protein>
<reference evidence="6" key="1">
    <citation type="submission" date="2015-06" db="UniProtKB">
        <authorList>
            <consortium name="EnsemblPlants"/>
        </authorList>
    </citation>
    <scope>IDENTIFICATION</scope>
</reference>
<dbReference type="Pfam" id="PF03018">
    <property type="entry name" value="Dirigent"/>
    <property type="match status" value="1"/>
</dbReference>
<dbReference type="AlphaFoldDB" id="M8C2W5"/>
<evidence type="ECO:0000313" key="6">
    <source>
        <dbReference type="EnsemblPlants" id="EMT28373"/>
    </source>
</evidence>
<dbReference type="SMART" id="SM00915">
    <property type="entry name" value="Jacalin"/>
    <property type="match status" value="1"/>
</dbReference>
<dbReference type="InterPro" id="IPR036404">
    <property type="entry name" value="Jacalin-like_lectin_dom_sf"/>
</dbReference>
<comment type="subunit">
    <text evidence="2 5">Homodimer.</text>
</comment>
<evidence type="ECO:0000256" key="4">
    <source>
        <dbReference type="ARBA" id="ARBA00022734"/>
    </source>
</evidence>
<organism evidence="6">
    <name type="scientific">Aegilops tauschii</name>
    <name type="common">Tausch's goatgrass</name>
    <name type="synonym">Aegilops squarrosa</name>
    <dbReference type="NCBI Taxonomy" id="37682"/>
    <lineage>
        <taxon>Eukaryota</taxon>
        <taxon>Viridiplantae</taxon>
        <taxon>Streptophyta</taxon>
        <taxon>Embryophyta</taxon>
        <taxon>Tracheophyta</taxon>
        <taxon>Spermatophyta</taxon>
        <taxon>Magnoliopsida</taxon>
        <taxon>Liliopsida</taxon>
        <taxon>Poales</taxon>
        <taxon>Poaceae</taxon>
        <taxon>BOP clade</taxon>
        <taxon>Pooideae</taxon>
        <taxon>Triticodae</taxon>
        <taxon>Triticeae</taxon>
        <taxon>Triticinae</taxon>
        <taxon>Aegilops</taxon>
    </lineage>
</organism>
<name>M8C2W5_AEGTA</name>
<dbReference type="InterPro" id="IPR001229">
    <property type="entry name" value="Jacalin-like_lectin_dom"/>
</dbReference>
<dbReference type="GO" id="GO:0048046">
    <property type="term" value="C:apoplast"/>
    <property type="evidence" value="ECO:0007669"/>
    <property type="project" value="UniProtKB-SubCell"/>
</dbReference>
<sequence>MAKFQITPFPGLVENTEFNFGSLYLYNISNPPSYASIKENNATTGWGGASLVNWQIYDGDGSGANLVGHAQGMQIHAGASHQSFTLVFENGRFKGSTLYVVGQTVRVEQAGEWSIVGGTGDLAMARGVVKVKFHEKVKDGNTWELRFHGFCSMQSLPTLTKTGPWGGHGGSVTESEQPWRIESMTIVHEGIIAMFSCSYVDLSGKRRTTGSWGGGNGIRTKVELGPREILKAVSGTYVSLYNGQTVIESLKFVTNEGTYGPYGRTTGTPFNADVPKDQSIVGFFGRADDTQLIAFGVYTLMPDRFSPKRRENKSEKTLQRGFLAWRIEEQQRHHTNNTFVKRRFSWAWQEVHLPLERLVLVPLVRHRDVVHKPVVEEEGGRQGLGVRDACGQRIEVTDGEGD</sequence>
<keyword evidence="5" id="KW-0052">Apoplast</keyword>
<dbReference type="GO" id="GO:0030246">
    <property type="term" value="F:carbohydrate binding"/>
    <property type="evidence" value="ECO:0007669"/>
    <property type="project" value="UniProtKB-KW"/>
</dbReference>
<dbReference type="PROSITE" id="PS51752">
    <property type="entry name" value="JACALIN_LECTIN"/>
    <property type="match status" value="1"/>
</dbReference>
<dbReference type="CDD" id="cd09612">
    <property type="entry name" value="Jacalin"/>
    <property type="match status" value="1"/>
</dbReference>
<dbReference type="Gene3D" id="2.40.480.10">
    <property type="entry name" value="Allene oxide cyclase-like"/>
    <property type="match status" value="1"/>
</dbReference>
<dbReference type="Pfam" id="PF01419">
    <property type="entry name" value="Jacalin"/>
    <property type="match status" value="1"/>
</dbReference>
<dbReference type="InterPro" id="IPR033734">
    <property type="entry name" value="Jacalin-like_lectin_dom_plant"/>
</dbReference>
<dbReference type="EnsemblPlants" id="EMT28373">
    <property type="protein sequence ID" value="EMT28373"/>
    <property type="gene ID" value="F775_25915"/>
</dbReference>
<dbReference type="Gene3D" id="2.100.10.30">
    <property type="entry name" value="Jacalin-like lectin domain"/>
    <property type="match status" value="1"/>
</dbReference>
<evidence type="ECO:0000256" key="3">
    <source>
        <dbReference type="ARBA" id="ARBA00022525"/>
    </source>
</evidence>
<keyword evidence="3 5" id="KW-0964">Secreted</keyword>
<accession>M8C2W5</accession>
<dbReference type="GO" id="GO:0009699">
    <property type="term" value="P:phenylpropanoid biosynthetic process"/>
    <property type="evidence" value="ECO:0007669"/>
    <property type="project" value="UniProtKB-ARBA"/>
</dbReference>
<evidence type="ECO:0000256" key="2">
    <source>
        <dbReference type="ARBA" id="ARBA00011738"/>
    </source>
</evidence>
<dbReference type="InterPro" id="IPR044859">
    <property type="entry name" value="Allene_oxi_cyc_Dirigent"/>
</dbReference>
<comment type="function">
    <text evidence="5">Dirigent proteins impart stereoselectivity on the phenoxy radical-coupling reaction, yielding optically active lignans from two molecules of coniferyl alcohol in the biosynthesis of lignans, flavonolignans, and alkaloids and thus plays a central role in plant secondary metabolism.</text>
</comment>